<gene>
    <name evidence="9" type="ORF">CLODIP_2_CD00371</name>
</gene>
<comment type="caution">
    <text evidence="9">The sequence shown here is derived from an EMBL/GenBank/DDBJ whole genome shotgun (WGS) entry which is preliminary data.</text>
</comment>
<dbReference type="GO" id="GO:0000981">
    <property type="term" value="F:DNA-binding transcription factor activity, RNA polymerase II-specific"/>
    <property type="evidence" value="ECO:0007669"/>
    <property type="project" value="TreeGrafter"/>
</dbReference>
<dbReference type="PANTHER" id="PTHR11211">
    <property type="entry name" value="IROQUOIS-CLASS HOMEODOMAIN PROTEIN IRX"/>
    <property type="match status" value="1"/>
</dbReference>
<dbReference type="InterPro" id="IPR009057">
    <property type="entry name" value="Homeodomain-like_sf"/>
</dbReference>
<dbReference type="GO" id="GO:0001654">
    <property type="term" value="P:eye development"/>
    <property type="evidence" value="ECO:0007669"/>
    <property type="project" value="UniProtKB-ARBA"/>
</dbReference>
<protein>
    <recommendedName>
        <fullName evidence="8">Homeobox domain-containing protein</fullName>
    </recommendedName>
</protein>
<comment type="subcellular location">
    <subcellularLocation>
        <location evidence="1 6">Nucleus</location>
    </subcellularLocation>
</comment>
<accession>A0A8S1E3D4</accession>
<evidence type="ECO:0000256" key="4">
    <source>
        <dbReference type="ARBA" id="ARBA00023155"/>
    </source>
</evidence>
<sequence length="271" mass="30999">MVHVRRTKRAKPASAKKASSQPRGEQRLRKQPPSPLRMPSDRVLRARKANSSICRHLLMGFVGRPPKRLFTPEIKRKLKDWLVKRRRNPYPTREEKQALARETGLEYSQICNWFANWRRKLKNAEAAEDPAESDISMDSEPRVISSWGRRILIYNNVAARNAEKIPVNCGTALLEDSDQEMELSCGRLTSSSDSYNPTVIDHCYSMTPMMVSEMDKNGNYCRSNSNKQWIWNLQDVDKTRPNSDTEMEDAEAPHREAEIEAAVVLATLGTA</sequence>
<dbReference type="GO" id="GO:0009887">
    <property type="term" value="P:animal organ morphogenesis"/>
    <property type="evidence" value="ECO:0007669"/>
    <property type="project" value="UniProtKB-ARBA"/>
</dbReference>
<evidence type="ECO:0000256" key="3">
    <source>
        <dbReference type="ARBA" id="ARBA00023125"/>
    </source>
</evidence>
<dbReference type="PROSITE" id="PS50071">
    <property type="entry name" value="HOMEOBOX_2"/>
    <property type="match status" value="1"/>
</dbReference>
<comment type="similarity">
    <text evidence="2">Belongs to the TALE/IRO homeobox family.</text>
</comment>
<evidence type="ECO:0000256" key="1">
    <source>
        <dbReference type="ARBA" id="ARBA00004123"/>
    </source>
</evidence>
<dbReference type="Proteomes" id="UP000494165">
    <property type="component" value="Unassembled WGS sequence"/>
</dbReference>
<feature type="compositionally biased region" description="Basic residues" evidence="7">
    <location>
        <begin position="1"/>
        <end position="11"/>
    </location>
</feature>
<evidence type="ECO:0000313" key="9">
    <source>
        <dbReference type="EMBL" id="CAB3386955.1"/>
    </source>
</evidence>
<evidence type="ECO:0000259" key="8">
    <source>
        <dbReference type="PROSITE" id="PS50071"/>
    </source>
</evidence>
<feature type="region of interest" description="Disordered" evidence="7">
    <location>
        <begin position="1"/>
        <end position="42"/>
    </location>
</feature>
<dbReference type="GO" id="GO:0048468">
    <property type="term" value="P:cell development"/>
    <property type="evidence" value="ECO:0007669"/>
    <property type="project" value="TreeGrafter"/>
</dbReference>
<feature type="compositionally biased region" description="Low complexity" evidence="7">
    <location>
        <begin position="12"/>
        <end position="23"/>
    </location>
</feature>
<evidence type="ECO:0000256" key="5">
    <source>
        <dbReference type="ARBA" id="ARBA00023242"/>
    </source>
</evidence>
<keyword evidence="10" id="KW-1185">Reference proteome</keyword>
<keyword evidence="4 6" id="KW-0371">Homeobox</keyword>
<dbReference type="GO" id="GO:0048646">
    <property type="term" value="P:anatomical structure formation involved in morphogenesis"/>
    <property type="evidence" value="ECO:0007669"/>
    <property type="project" value="UniProtKB-ARBA"/>
</dbReference>
<proteinExistence type="inferred from homology"/>
<evidence type="ECO:0000256" key="7">
    <source>
        <dbReference type="SAM" id="MobiDB-lite"/>
    </source>
</evidence>
<dbReference type="CDD" id="cd00086">
    <property type="entry name" value="homeodomain"/>
    <property type="match status" value="1"/>
</dbReference>
<feature type="domain" description="Homeobox" evidence="8">
    <location>
        <begin position="61"/>
        <end position="124"/>
    </location>
</feature>
<keyword evidence="3 6" id="KW-0238">DNA-binding</keyword>
<dbReference type="SMART" id="SM00389">
    <property type="entry name" value="HOX"/>
    <property type="match status" value="1"/>
</dbReference>
<dbReference type="InterPro" id="IPR008422">
    <property type="entry name" value="KN_HD"/>
</dbReference>
<dbReference type="SUPFAM" id="SSF46689">
    <property type="entry name" value="Homeodomain-like"/>
    <property type="match status" value="1"/>
</dbReference>
<dbReference type="InterPro" id="IPR001356">
    <property type="entry name" value="HD"/>
</dbReference>
<dbReference type="GO" id="GO:0007517">
    <property type="term" value="P:muscle organ development"/>
    <property type="evidence" value="ECO:0007669"/>
    <property type="project" value="TreeGrafter"/>
</dbReference>
<dbReference type="EMBL" id="CADEPI010000522">
    <property type="protein sequence ID" value="CAB3386955.1"/>
    <property type="molecule type" value="Genomic_DNA"/>
</dbReference>
<name>A0A8S1E3D4_9INSE</name>
<evidence type="ECO:0000256" key="2">
    <source>
        <dbReference type="ARBA" id="ARBA00008446"/>
    </source>
</evidence>
<keyword evidence="5 6" id="KW-0539">Nucleus</keyword>
<dbReference type="AlphaFoldDB" id="A0A8S1E3D4"/>
<dbReference type="Gene3D" id="1.10.10.60">
    <property type="entry name" value="Homeodomain-like"/>
    <property type="match status" value="1"/>
</dbReference>
<dbReference type="Pfam" id="PF05920">
    <property type="entry name" value="Homeobox_KN"/>
    <property type="match status" value="1"/>
</dbReference>
<organism evidence="9 10">
    <name type="scientific">Cloeon dipterum</name>
    <dbReference type="NCBI Taxonomy" id="197152"/>
    <lineage>
        <taxon>Eukaryota</taxon>
        <taxon>Metazoa</taxon>
        <taxon>Ecdysozoa</taxon>
        <taxon>Arthropoda</taxon>
        <taxon>Hexapoda</taxon>
        <taxon>Insecta</taxon>
        <taxon>Pterygota</taxon>
        <taxon>Palaeoptera</taxon>
        <taxon>Ephemeroptera</taxon>
        <taxon>Pisciforma</taxon>
        <taxon>Baetidae</taxon>
        <taxon>Cloeon</taxon>
    </lineage>
</organism>
<evidence type="ECO:0000313" key="10">
    <source>
        <dbReference type="Proteomes" id="UP000494165"/>
    </source>
</evidence>
<dbReference type="GO" id="GO:0005634">
    <property type="term" value="C:nucleus"/>
    <property type="evidence" value="ECO:0007669"/>
    <property type="project" value="UniProtKB-SubCell"/>
</dbReference>
<evidence type="ECO:0000256" key="6">
    <source>
        <dbReference type="PROSITE-ProRule" id="PRU00108"/>
    </source>
</evidence>
<dbReference type="GO" id="GO:0000978">
    <property type="term" value="F:RNA polymerase II cis-regulatory region sequence-specific DNA binding"/>
    <property type="evidence" value="ECO:0007669"/>
    <property type="project" value="TreeGrafter"/>
</dbReference>
<feature type="DNA-binding region" description="Homeobox" evidence="6">
    <location>
        <begin position="63"/>
        <end position="125"/>
    </location>
</feature>
<reference evidence="9 10" key="1">
    <citation type="submission" date="2020-04" db="EMBL/GenBank/DDBJ databases">
        <authorList>
            <person name="Alioto T."/>
            <person name="Alioto T."/>
            <person name="Gomez Garrido J."/>
        </authorList>
    </citation>
    <scope>NUCLEOTIDE SEQUENCE [LARGE SCALE GENOMIC DNA]</scope>
</reference>
<dbReference type="OrthoDB" id="21495at2759"/>
<dbReference type="PANTHER" id="PTHR11211:SF3">
    <property type="entry name" value="HOMEOBOX PROTEIN MOHAWK"/>
    <property type="match status" value="1"/>
</dbReference>